<evidence type="ECO:0000256" key="1">
    <source>
        <dbReference type="SAM" id="Phobius"/>
    </source>
</evidence>
<reference evidence="4 5" key="1">
    <citation type="submission" date="2016-10" db="EMBL/GenBank/DDBJ databases">
        <title>Rodentibacter gen. nov. and new species.</title>
        <authorList>
            <person name="Christensen H."/>
        </authorList>
    </citation>
    <scope>NUCLEOTIDE SEQUENCE [LARGE SCALE GENOMIC DNA]</scope>
    <source>
        <strain evidence="2 4">Ac81</strain>
        <strain evidence="3 5">Ppn158</strain>
    </source>
</reference>
<dbReference type="OrthoDB" id="9812349at2"/>
<proteinExistence type="predicted"/>
<dbReference type="AlphaFoldDB" id="A0A1V3L6J6"/>
<organism evidence="3 5">
    <name type="scientific">Rodentibacter ratti</name>
    <dbReference type="NCBI Taxonomy" id="1906745"/>
    <lineage>
        <taxon>Bacteria</taxon>
        <taxon>Pseudomonadati</taxon>
        <taxon>Pseudomonadota</taxon>
        <taxon>Gammaproteobacteria</taxon>
        <taxon>Pasteurellales</taxon>
        <taxon>Pasteurellaceae</taxon>
        <taxon>Rodentibacter</taxon>
    </lineage>
</organism>
<keyword evidence="4" id="KW-1185">Reference proteome</keyword>
<dbReference type="Proteomes" id="UP000188573">
    <property type="component" value="Unassembled WGS sequence"/>
</dbReference>
<gene>
    <name evidence="3" type="ORF">BKG88_07740</name>
    <name evidence="2" type="ORF">BKG92_00650</name>
</gene>
<dbReference type="RefSeq" id="WP_077495314.1">
    <property type="nucleotide sequence ID" value="NZ_MLAG01000002.1"/>
</dbReference>
<keyword evidence="1" id="KW-0472">Membrane</keyword>
<dbReference type="PANTHER" id="PTHR34980:SF2">
    <property type="entry name" value="INNER MEMBRANE PROTEIN YHAH-RELATED"/>
    <property type="match status" value="1"/>
</dbReference>
<keyword evidence="1" id="KW-1133">Transmembrane helix</keyword>
<evidence type="ECO:0000313" key="2">
    <source>
        <dbReference type="EMBL" id="OOF84210.1"/>
    </source>
</evidence>
<comment type="caution">
    <text evidence="3">The sequence shown here is derived from an EMBL/GenBank/DDBJ whole genome shotgun (WGS) entry which is preliminary data.</text>
</comment>
<evidence type="ECO:0000313" key="3">
    <source>
        <dbReference type="EMBL" id="OOF85546.1"/>
    </source>
</evidence>
<protein>
    <recommendedName>
        <fullName evidence="6">DUF805 domain-containing protein</fullName>
    </recommendedName>
</protein>
<dbReference type="PANTHER" id="PTHR34980">
    <property type="entry name" value="INNER MEMBRANE PROTEIN-RELATED-RELATED"/>
    <property type="match status" value="1"/>
</dbReference>
<dbReference type="Pfam" id="PF05656">
    <property type="entry name" value="DUF805"/>
    <property type="match status" value="1"/>
</dbReference>
<feature type="transmembrane region" description="Helical" evidence="1">
    <location>
        <begin position="83"/>
        <end position="102"/>
    </location>
</feature>
<dbReference type="GO" id="GO:0005886">
    <property type="term" value="C:plasma membrane"/>
    <property type="evidence" value="ECO:0007669"/>
    <property type="project" value="TreeGrafter"/>
</dbReference>
<dbReference type="EMBL" id="MLAG01000002">
    <property type="protein sequence ID" value="OOF84210.1"/>
    <property type="molecule type" value="Genomic_DNA"/>
</dbReference>
<feature type="transmembrane region" description="Helical" evidence="1">
    <location>
        <begin position="23"/>
        <end position="47"/>
    </location>
</feature>
<dbReference type="Proteomes" id="UP000189353">
    <property type="component" value="Unassembled WGS sequence"/>
</dbReference>
<feature type="transmembrane region" description="Helical" evidence="1">
    <location>
        <begin position="53"/>
        <end position="71"/>
    </location>
</feature>
<evidence type="ECO:0000313" key="4">
    <source>
        <dbReference type="Proteomes" id="UP000188573"/>
    </source>
</evidence>
<dbReference type="InterPro" id="IPR008523">
    <property type="entry name" value="DUF805"/>
</dbReference>
<accession>A0A1V3L6J6</accession>
<evidence type="ECO:0008006" key="6">
    <source>
        <dbReference type="Google" id="ProtNLM"/>
    </source>
</evidence>
<sequence>MNWYLSVLKNYATFSGRARRKEYWMFTLFNFIISIVLMILDGALGLINYETGFGVLSGLYFLAVLIPSIAVSVRRLHDTNRNGWWMLINFIPFGFIAFIVFMCLDSKAGDNKYGAYPKG</sequence>
<dbReference type="EMBL" id="MLAI01000020">
    <property type="protein sequence ID" value="OOF85546.1"/>
    <property type="molecule type" value="Genomic_DNA"/>
</dbReference>
<evidence type="ECO:0000313" key="5">
    <source>
        <dbReference type="Proteomes" id="UP000189353"/>
    </source>
</evidence>
<name>A0A1V3L6J6_9PAST</name>
<keyword evidence="1" id="KW-0812">Transmembrane</keyword>